<reference evidence="4" key="2">
    <citation type="journal article" date="2021" name="Microorganisms">
        <title>Bacterial Dimethylsulfoniopropionate Biosynthesis in the East China Sea.</title>
        <authorList>
            <person name="Liu J."/>
            <person name="Zhang Y."/>
            <person name="Liu J."/>
            <person name="Zhong H."/>
            <person name="Williams B.T."/>
            <person name="Zheng Y."/>
            <person name="Curson A.R.J."/>
            <person name="Sun C."/>
            <person name="Sun H."/>
            <person name="Song D."/>
            <person name="Wagner Mackenzie B."/>
            <person name="Bermejo Martinez A."/>
            <person name="Todd J.D."/>
            <person name="Zhang X.H."/>
        </authorList>
    </citation>
    <scope>NUCLEOTIDE SEQUENCE</scope>
    <source>
        <strain evidence="4">AESS21</strain>
    </source>
</reference>
<keyword evidence="2" id="KW-0520">NAD</keyword>
<dbReference type="PANTHER" id="PTHR43333:SF1">
    <property type="entry name" value="D-ISOMER SPECIFIC 2-HYDROXYACID DEHYDROGENASE NAD-BINDING DOMAIN-CONTAINING PROTEIN"/>
    <property type="match status" value="1"/>
</dbReference>
<organism evidence="4 5">
    <name type="scientific">Roseibium polysiphoniae</name>
    <dbReference type="NCBI Taxonomy" id="2571221"/>
    <lineage>
        <taxon>Bacteria</taxon>
        <taxon>Pseudomonadati</taxon>
        <taxon>Pseudomonadota</taxon>
        <taxon>Alphaproteobacteria</taxon>
        <taxon>Hyphomicrobiales</taxon>
        <taxon>Stappiaceae</taxon>
        <taxon>Roseibium</taxon>
    </lineage>
</organism>
<reference evidence="4" key="1">
    <citation type="submission" date="2018-08" db="EMBL/GenBank/DDBJ databases">
        <authorList>
            <person name="Jin W."/>
            <person name="Wang H."/>
            <person name="Yang Y."/>
            <person name="Li M."/>
            <person name="Liu J."/>
        </authorList>
    </citation>
    <scope>NUCLEOTIDE SEQUENCE</scope>
    <source>
        <strain evidence="4">AESS21</strain>
    </source>
</reference>
<gene>
    <name evidence="4" type="ORF">DYI23_11610</name>
</gene>
<dbReference type="CDD" id="cd12164">
    <property type="entry name" value="GDH_like_2"/>
    <property type="match status" value="1"/>
</dbReference>
<sequence>MSARGSHGILPLVARAHAEELQDWLEALNKVLASGLEVKLLGDLTPEERQAAEVAIVANPDPAELLNLPNLKWVHSLWAGVERLTSELPKDGPAIVRMVDPQMAETMSEAVLAWTLYLHRNMPRYARQQARKAWQEHTLKLPSERTITILGLGNLGKTAALRLKANGFNICGWSRSPKQIDGIETHSGDDGFKTALGKADIAVLLMPLTPDTKGMMDATALASMPAGASLINFARGPIIDDDALLAALDNGHIDHAVLDVFATEPLPEDHRYWDHPAVTVLPHISAPTIQSTASRIVARNIAEYMKSGTIPESVDRSRGY</sequence>
<evidence type="ECO:0000313" key="5">
    <source>
        <dbReference type="Proteomes" id="UP000705379"/>
    </source>
</evidence>
<dbReference type="RefSeq" id="WP_213216321.1">
    <property type="nucleotide sequence ID" value="NZ_QTKU01000002.1"/>
</dbReference>
<keyword evidence="1" id="KW-0560">Oxidoreductase</keyword>
<protein>
    <submittedName>
        <fullName evidence="4">Glyoxylate/hydroxypyruvate reductase A</fullName>
    </submittedName>
</protein>
<dbReference type="InterPro" id="IPR001849">
    <property type="entry name" value="PH_domain"/>
</dbReference>
<evidence type="ECO:0000313" key="4">
    <source>
        <dbReference type="EMBL" id="MBS8260869.1"/>
    </source>
</evidence>
<dbReference type="Gene3D" id="3.40.50.720">
    <property type="entry name" value="NAD(P)-binding Rossmann-like Domain"/>
    <property type="match status" value="2"/>
</dbReference>
<dbReference type="AlphaFoldDB" id="A0A944CDX8"/>
<dbReference type="GO" id="GO:0016491">
    <property type="term" value="F:oxidoreductase activity"/>
    <property type="evidence" value="ECO:0007669"/>
    <property type="project" value="UniProtKB-KW"/>
</dbReference>
<dbReference type="InterPro" id="IPR006140">
    <property type="entry name" value="D-isomer_DH_NAD-bd"/>
</dbReference>
<dbReference type="GO" id="GO:0051287">
    <property type="term" value="F:NAD binding"/>
    <property type="evidence" value="ECO:0007669"/>
    <property type="project" value="InterPro"/>
</dbReference>
<feature type="domain" description="PH" evidence="3">
    <location>
        <begin position="1"/>
        <end position="33"/>
    </location>
</feature>
<evidence type="ECO:0000256" key="2">
    <source>
        <dbReference type="ARBA" id="ARBA00023027"/>
    </source>
</evidence>
<proteinExistence type="predicted"/>
<dbReference type="SUPFAM" id="SSF51735">
    <property type="entry name" value="NAD(P)-binding Rossmann-fold domains"/>
    <property type="match status" value="1"/>
</dbReference>
<evidence type="ECO:0000256" key="1">
    <source>
        <dbReference type="ARBA" id="ARBA00023002"/>
    </source>
</evidence>
<evidence type="ECO:0000259" key="3">
    <source>
        <dbReference type="PROSITE" id="PS50003"/>
    </source>
</evidence>
<dbReference type="EMBL" id="QTKU01000002">
    <property type="protein sequence ID" value="MBS8260869.1"/>
    <property type="molecule type" value="Genomic_DNA"/>
</dbReference>
<dbReference type="PANTHER" id="PTHR43333">
    <property type="entry name" value="2-HACID_DH_C DOMAIN-CONTAINING PROTEIN"/>
    <property type="match status" value="1"/>
</dbReference>
<dbReference type="SUPFAM" id="SSF52283">
    <property type="entry name" value="Formate/glycerate dehydrogenase catalytic domain-like"/>
    <property type="match status" value="1"/>
</dbReference>
<comment type="caution">
    <text evidence="4">The sequence shown here is derived from an EMBL/GenBank/DDBJ whole genome shotgun (WGS) entry which is preliminary data.</text>
</comment>
<dbReference type="PROSITE" id="PS50003">
    <property type="entry name" value="PH_DOMAIN"/>
    <property type="match status" value="1"/>
</dbReference>
<name>A0A944CDX8_9HYPH</name>
<accession>A0A944CDX8</accession>
<dbReference type="Pfam" id="PF02826">
    <property type="entry name" value="2-Hacid_dh_C"/>
    <property type="match status" value="1"/>
</dbReference>
<dbReference type="InterPro" id="IPR036291">
    <property type="entry name" value="NAD(P)-bd_dom_sf"/>
</dbReference>
<dbReference type="Proteomes" id="UP000705379">
    <property type="component" value="Unassembled WGS sequence"/>
</dbReference>